<dbReference type="InterPro" id="IPR007110">
    <property type="entry name" value="Ig-like_dom"/>
</dbReference>
<dbReference type="InterPro" id="IPR036179">
    <property type="entry name" value="Ig-like_dom_sf"/>
</dbReference>
<dbReference type="Gene3D" id="2.60.40.10">
    <property type="entry name" value="Immunoglobulins"/>
    <property type="match status" value="2"/>
</dbReference>
<keyword evidence="3" id="KW-1185">Reference proteome</keyword>
<dbReference type="OMA" id="TDNKSHR"/>
<dbReference type="GO" id="GO:0005886">
    <property type="term" value="C:plasma membrane"/>
    <property type="evidence" value="ECO:0007669"/>
    <property type="project" value="TreeGrafter"/>
</dbReference>
<dbReference type="InterPro" id="IPR013098">
    <property type="entry name" value="Ig_I-set"/>
</dbReference>
<dbReference type="FunFam" id="2.60.40.10:FF:000186">
    <property type="entry name" value="Hemicentin 1"/>
    <property type="match status" value="1"/>
</dbReference>
<dbReference type="CTD" id="20252801"/>
<feature type="non-terminal residue" evidence="2">
    <location>
        <position position="126"/>
    </location>
</feature>
<dbReference type="GeneID" id="20252801"/>
<dbReference type="AlphaFoldDB" id="V4C4X3"/>
<dbReference type="GO" id="GO:0008046">
    <property type="term" value="F:axon guidance receptor activity"/>
    <property type="evidence" value="ECO:0007669"/>
    <property type="project" value="TreeGrafter"/>
</dbReference>
<dbReference type="InterPro" id="IPR003598">
    <property type="entry name" value="Ig_sub2"/>
</dbReference>
<evidence type="ECO:0000259" key="1">
    <source>
        <dbReference type="PROSITE" id="PS50835"/>
    </source>
</evidence>
<dbReference type="EMBL" id="KB201431">
    <property type="protein sequence ID" value="ESO96634.1"/>
    <property type="molecule type" value="Genomic_DNA"/>
</dbReference>
<dbReference type="PROSITE" id="PS50835">
    <property type="entry name" value="IG_LIKE"/>
    <property type="match status" value="2"/>
</dbReference>
<feature type="domain" description="Ig-like" evidence="1">
    <location>
        <begin position="39"/>
        <end position="125"/>
    </location>
</feature>
<reference evidence="2 3" key="1">
    <citation type="journal article" date="2013" name="Nature">
        <title>Insights into bilaterian evolution from three spiralian genomes.</title>
        <authorList>
            <person name="Simakov O."/>
            <person name="Marletaz F."/>
            <person name="Cho S.J."/>
            <person name="Edsinger-Gonzales E."/>
            <person name="Havlak P."/>
            <person name="Hellsten U."/>
            <person name="Kuo D.H."/>
            <person name="Larsson T."/>
            <person name="Lv J."/>
            <person name="Arendt D."/>
            <person name="Savage R."/>
            <person name="Osoegawa K."/>
            <person name="de Jong P."/>
            <person name="Grimwood J."/>
            <person name="Chapman J.A."/>
            <person name="Shapiro H."/>
            <person name="Aerts A."/>
            <person name="Otillar R.P."/>
            <person name="Terry A.Y."/>
            <person name="Boore J.L."/>
            <person name="Grigoriev I.V."/>
            <person name="Lindberg D.R."/>
            <person name="Seaver E.C."/>
            <person name="Weisblat D.A."/>
            <person name="Putnam N.H."/>
            <person name="Rokhsar D.S."/>
        </authorList>
    </citation>
    <scope>NUCLEOTIDE SEQUENCE [LARGE SCALE GENOMIC DNA]</scope>
</reference>
<feature type="domain" description="Ig-like" evidence="1">
    <location>
        <begin position="1"/>
        <end position="23"/>
    </location>
</feature>
<dbReference type="PANTHER" id="PTHR45080:SF34">
    <property type="entry name" value="MYOSIN LIGHT CHAIN KINASE, SMOOTH MUSCLE-LIKE"/>
    <property type="match status" value="1"/>
</dbReference>
<dbReference type="Proteomes" id="UP000030746">
    <property type="component" value="Unassembled WGS sequence"/>
</dbReference>
<dbReference type="InterPro" id="IPR013783">
    <property type="entry name" value="Ig-like_fold"/>
</dbReference>
<name>V4C4X3_LOTGI</name>
<dbReference type="KEGG" id="lgi:LOTGIDRAFT_88685"/>
<organism evidence="2 3">
    <name type="scientific">Lottia gigantea</name>
    <name type="common">Giant owl limpet</name>
    <dbReference type="NCBI Taxonomy" id="225164"/>
    <lineage>
        <taxon>Eukaryota</taxon>
        <taxon>Metazoa</taxon>
        <taxon>Spiralia</taxon>
        <taxon>Lophotrochozoa</taxon>
        <taxon>Mollusca</taxon>
        <taxon>Gastropoda</taxon>
        <taxon>Patellogastropoda</taxon>
        <taxon>Lottioidea</taxon>
        <taxon>Lottiidae</taxon>
        <taxon>Lottia</taxon>
    </lineage>
</organism>
<feature type="non-terminal residue" evidence="2">
    <location>
        <position position="1"/>
    </location>
</feature>
<dbReference type="GO" id="GO:0043025">
    <property type="term" value="C:neuronal cell body"/>
    <property type="evidence" value="ECO:0007669"/>
    <property type="project" value="TreeGrafter"/>
</dbReference>
<gene>
    <name evidence="2" type="ORF">LOTGIDRAFT_88685</name>
</gene>
<dbReference type="SUPFAM" id="SSF48726">
    <property type="entry name" value="Immunoglobulin"/>
    <property type="match status" value="2"/>
</dbReference>
<dbReference type="RefSeq" id="XP_009052672.1">
    <property type="nucleotide sequence ID" value="XM_009054424.1"/>
</dbReference>
<sequence>ESITLYCNVTGIPPPEIIWSKNNDIIDPQDENMDNLLPPEIRNGPRQVAGIVNAKAVLECETSGQPRPDITWQKDGEPFPSTGLRHRMLQSGSLEFVGVRTEDTGEYTCTASNDAGNVTRSIGLSV</sequence>
<protein>
    <recommendedName>
        <fullName evidence="1">Ig-like domain-containing protein</fullName>
    </recommendedName>
</protein>
<dbReference type="Pfam" id="PF07679">
    <property type="entry name" value="I-set"/>
    <property type="match status" value="1"/>
</dbReference>
<dbReference type="InterPro" id="IPR050958">
    <property type="entry name" value="Cell_Adh-Cytoskel_Orgn"/>
</dbReference>
<proteinExistence type="predicted"/>
<dbReference type="STRING" id="225164.V4C4X3"/>
<dbReference type="SMART" id="SM00408">
    <property type="entry name" value="IGc2"/>
    <property type="match status" value="1"/>
</dbReference>
<dbReference type="GO" id="GO:0030424">
    <property type="term" value="C:axon"/>
    <property type="evidence" value="ECO:0007669"/>
    <property type="project" value="TreeGrafter"/>
</dbReference>
<evidence type="ECO:0000313" key="3">
    <source>
        <dbReference type="Proteomes" id="UP000030746"/>
    </source>
</evidence>
<evidence type="ECO:0000313" key="2">
    <source>
        <dbReference type="EMBL" id="ESO96634.1"/>
    </source>
</evidence>
<dbReference type="InterPro" id="IPR003599">
    <property type="entry name" value="Ig_sub"/>
</dbReference>
<dbReference type="GO" id="GO:0007156">
    <property type="term" value="P:homophilic cell adhesion via plasma membrane adhesion molecules"/>
    <property type="evidence" value="ECO:0007669"/>
    <property type="project" value="TreeGrafter"/>
</dbReference>
<dbReference type="HOGENOM" id="CLU_1987143_0_0_1"/>
<dbReference type="OrthoDB" id="5985519at2759"/>
<dbReference type="SMART" id="SM00409">
    <property type="entry name" value="IG"/>
    <property type="match status" value="1"/>
</dbReference>
<accession>V4C4X3</accession>
<dbReference type="GO" id="GO:0050808">
    <property type="term" value="P:synapse organization"/>
    <property type="evidence" value="ECO:0007669"/>
    <property type="project" value="TreeGrafter"/>
</dbReference>
<dbReference type="PANTHER" id="PTHR45080">
    <property type="entry name" value="CONTACTIN 5"/>
    <property type="match status" value="1"/>
</dbReference>